<comment type="caution">
    <text evidence="2">The sequence shown here is derived from an EMBL/GenBank/DDBJ whole genome shotgun (WGS) entry which is preliminary data.</text>
</comment>
<dbReference type="InterPro" id="IPR035940">
    <property type="entry name" value="CAP_sf"/>
</dbReference>
<keyword evidence="1" id="KW-0732">Signal</keyword>
<feature type="signal peptide" evidence="1">
    <location>
        <begin position="1"/>
        <end position="21"/>
    </location>
</feature>
<sequence length="332" mass="37492">MKTSLLFGFILLYALSVTVDAAKGGLSKDEQKKLLDEINEDRKRVNATFKPLTYDTELEKEAALFECDNDKKPPIWLQWNSVAHDFWKEVDHEDNPNFELYDSRVVKIGCSKETKCTQKLVKNPELPEKFVGKEMVMLGACVIKPIIGSTDPIQKDFSLVPKGKKYGDVLGIEINSSGRVFNLIVFITIILYDTELEKKVAALECEDGSPVLLQWNSVVQDMWTEVTHVHNPNRPLFDSRAYLIGCSKEFKCTKKIEKHPEMPEKFVGKEAVMLGACYVGPEDEMSGEEQNKVPESSIPKGSKYGDLLGLKISSSGQVFNLFVFLAIIVFYF</sequence>
<dbReference type="SUPFAM" id="SSF55797">
    <property type="entry name" value="PR-1-like"/>
    <property type="match status" value="1"/>
</dbReference>
<proteinExistence type="predicted"/>
<gene>
    <name evidence="2" type="ORF">GCK72_011647</name>
</gene>
<reference evidence="2 3" key="1">
    <citation type="submission" date="2019-12" db="EMBL/GenBank/DDBJ databases">
        <title>Chromosome-level assembly of the Caenorhabditis remanei genome.</title>
        <authorList>
            <person name="Teterina A.A."/>
            <person name="Willis J.H."/>
            <person name="Phillips P.C."/>
        </authorList>
    </citation>
    <scope>NUCLEOTIDE SEQUENCE [LARGE SCALE GENOMIC DNA]</scope>
    <source>
        <strain evidence="2 3">PX506</strain>
        <tissue evidence="2">Whole organism</tissue>
    </source>
</reference>
<dbReference type="EMBL" id="WUAV01000003">
    <property type="protein sequence ID" value="KAF1763381.1"/>
    <property type="molecule type" value="Genomic_DNA"/>
</dbReference>
<dbReference type="KEGG" id="crq:GCK72_011647"/>
<dbReference type="RefSeq" id="XP_053588167.1">
    <property type="nucleotide sequence ID" value="XM_053728590.1"/>
</dbReference>
<feature type="chain" id="PRO_5025501124" evidence="1">
    <location>
        <begin position="22"/>
        <end position="332"/>
    </location>
</feature>
<protein>
    <submittedName>
        <fullName evidence="2">Uncharacterized protein</fullName>
    </submittedName>
</protein>
<dbReference type="Proteomes" id="UP000483820">
    <property type="component" value="Chromosome III"/>
</dbReference>
<dbReference type="GeneID" id="9814438"/>
<dbReference type="AlphaFoldDB" id="A0A6A5H983"/>
<organism evidence="2 3">
    <name type="scientific">Caenorhabditis remanei</name>
    <name type="common">Caenorhabditis vulgaris</name>
    <dbReference type="NCBI Taxonomy" id="31234"/>
    <lineage>
        <taxon>Eukaryota</taxon>
        <taxon>Metazoa</taxon>
        <taxon>Ecdysozoa</taxon>
        <taxon>Nematoda</taxon>
        <taxon>Chromadorea</taxon>
        <taxon>Rhabditida</taxon>
        <taxon>Rhabditina</taxon>
        <taxon>Rhabditomorpha</taxon>
        <taxon>Rhabditoidea</taxon>
        <taxon>Rhabditidae</taxon>
        <taxon>Peloderinae</taxon>
        <taxon>Caenorhabditis</taxon>
    </lineage>
</organism>
<name>A0A6A5H983_CAERE</name>
<evidence type="ECO:0000256" key="1">
    <source>
        <dbReference type="SAM" id="SignalP"/>
    </source>
</evidence>
<dbReference type="CTD" id="9814438"/>
<evidence type="ECO:0000313" key="2">
    <source>
        <dbReference type="EMBL" id="KAF1763381.1"/>
    </source>
</evidence>
<accession>A0A6A5H983</accession>
<evidence type="ECO:0000313" key="3">
    <source>
        <dbReference type="Proteomes" id="UP000483820"/>
    </source>
</evidence>